<comment type="caution">
    <text evidence="6">The sequence shown here is derived from an EMBL/GenBank/DDBJ whole genome shotgun (WGS) entry which is preliminary data.</text>
</comment>
<dbReference type="InterPro" id="IPR000524">
    <property type="entry name" value="Tscrpt_reg_HTH_GntR"/>
</dbReference>
<dbReference type="PANTHER" id="PTHR43537">
    <property type="entry name" value="TRANSCRIPTIONAL REGULATOR, GNTR FAMILY"/>
    <property type="match status" value="1"/>
</dbReference>
<dbReference type="Gene3D" id="1.10.10.10">
    <property type="entry name" value="Winged helix-like DNA-binding domain superfamily/Winged helix DNA-binding domain"/>
    <property type="match status" value="1"/>
</dbReference>
<keyword evidence="1" id="KW-0805">Transcription regulation</keyword>
<accession>A0ABW2BV97</accession>
<dbReference type="EMBL" id="JBHSXX010000001">
    <property type="protein sequence ID" value="MFC6866404.1"/>
    <property type="molecule type" value="Genomic_DNA"/>
</dbReference>
<evidence type="ECO:0000256" key="4">
    <source>
        <dbReference type="SAM" id="MobiDB-lite"/>
    </source>
</evidence>
<keyword evidence="7" id="KW-1185">Reference proteome</keyword>
<sequence length="256" mass="28998">MTSQAGVESESFRPENDRPTRSFDPTRSSMRLGSLIYDQLKQRLLEGTYAAGERLSVEALRTEFEVSKQPVMDALRRLAGERLVDIIPQVGIQVSTYSQREVKDFFRLFAGVESTITEIAALRRSESQLVELTRVEARVANLRTETDPAERARLYRILNRQFHSVIHTMAGSEIMMDIAQRMFDLSDFLINTSGIPAPLTTAIDERHSDHEEILESLLNRDAEGARRQMERHILDTVADINDTGADAEEAKSKKES</sequence>
<dbReference type="InterPro" id="IPR036388">
    <property type="entry name" value="WH-like_DNA-bd_sf"/>
</dbReference>
<evidence type="ECO:0000256" key="3">
    <source>
        <dbReference type="ARBA" id="ARBA00023163"/>
    </source>
</evidence>
<evidence type="ECO:0000259" key="5">
    <source>
        <dbReference type="PROSITE" id="PS50949"/>
    </source>
</evidence>
<dbReference type="InterPro" id="IPR011711">
    <property type="entry name" value="GntR_C"/>
</dbReference>
<protein>
    <submittedName>
        <fullName evidence="6">GntR family transcriptional regulator</fullName>
    </submittedName>
</protein>
<dbReference type="Pfam" id="PF07729">
    <property type="entry name" value="FCD"/>
    <property type="match status" value="1"/>
</dbReference>
<dbReference type="SUPFAM" id="SSF48008">
    <property type="entry name" value="GntR ligand-binding domain-like"/>
    <property type="match status" value="1"/>
</dbReference>
<gene>
    <name evidence="6" type="ORF">ACFQGD_04530</name>
</gene>
<evidence type="ECO:0000313" key="6">
    <source>
        <dbReference type="EMBL" id="MFC6866404.1"/>
    </source>
</evidence>
<dbReference type="SUPFAM" id="SSF46785">
    <property type="entry name" value="Winged helix' DNA-binding domain"/>
    <property type="match status" value="1"/>
</dbReference>
<dbReference type="InterPro" id="IPR008920">
    <property type="entry name" value="TF_FadR/GntR_C"/>
</dbReference>
<dbReference type="InterPro" id="IPR036390">
    <property type="entry name" value="WH_DNA-bd_sf"/>
</dbReference>
<feature type="compositionally biased region" description="Basic and acidic residues" evidence="4">
    <location>
        <begin position="10"/>
        <end position="21"/>
    </location>
</feature>
<dbReference type="Gene3D" id="1.20.120.530">
    <property type="entry name" value="GntR ligand-binding domain-like"/>
    <property type="match status" value="1"/>
</dbReference>
<keyword evidence="3" id="KW-0804">Transcription</keyword>
<dbReference type="PROSITE" id="PS50949">
    <property type="entry name" value="HTH_GNTR"/>
    <property type="match status" value="1"/>
</dbReference>
<dbReference type="SMART" id="SM00895">
    <property type="entry name" value="FCD"/>
    <property type="match status" value="1"/>
</dbReference>
<proteinExistence type="predicted"/>
<dbReference type="RefSeq" id="WP_390221012.1">
    <property type="nucleotide sequence ID" value="NZ_JBHSXX010000001.1"/>
</dbReference>
<dbReference type="SMART" id="SM00345">
    <property type="entry name" value="HTH_GNTR"/>
    <property type="match status" value="1"/>
</dbReference>
<name>A0ABW2BV97_9PSEU</name>
<dbReference type="Pfam" id="PF00392">
    <property type="entry name" value="GntR"/>
    <property type="match status" value="1"/>
</dbReference>
<evidence type="ECO:0000256" key="1">
    <source>
        <dbReference type="ARBA" id="ARBA00023015"/>
    </source>
</evidence>
<feature type="region of interest" description="Disordered" evidence="4">
    <location>
        <begin position="1"/>
        <end position="27"/>
    </location>
</feature>
<feature type="domain" description="HTH gntR-type" evidence="5">
    <location>
        <begin position="30"/>
        <end position="97"/>
    </location>
</feature>
<reference evidence="7" key="1">
    <citation type="journal article" date="2019" name="Int. J. Syst. Evol. Microbiol.">
        <title>The Global Catalogue of Microorganisms (GCM) 10K type strain sequencing project: providing services to taxonomists for standard genome sequencing and annotation.</title>
        <authorList>
            <consortium name="The Broad Institute Genomics Platform"/>
            <consortium name="The Broad Institute Genome Sequencing Center for Infectious Disease"/>
            <person name="Wu L."/>
            <person name="Ma J."/>
        </authorList>
    </citation>
    <scope>NUCLEOTIDE SEQUENCE [LARGE SCALE GENOMIC DNA]</scope>
    <source>
        <strain evidence="7">KCTC 32255</strain>
    </source>
</reference>
<dbReference type="PANTHER" id="PTHR43537:SF24">
    <property type="entry name" value="GLUCONATE OPERON TRANSCRIPTIONAL REPRESSOR"/>
    <property type="match status" value="1"/>
</dbReference>
<evidence type="ECO:0000256" key="2">
    <source>
        <dbReference type="ARBA" id="ARBA00023125"/>
    </source>
</evidence>
<dbReference type="Proteomes" id="UP001596337">
    <property type="component" value="Unassembled WGS sequence"/>
</dbReference>
<organism evidence="6 7">
    <name type="scientific">Haloechinothrix salitolerans</name>
    <dbReference type="NCBI Taxonomy" id="926830"/>
    <lineage>
        <taxon>Bacteria</taxon>
        <taxon>Bacillati</taxon>
        <taxon>Actinomycetota</taxon>
        <taxon>Actinomycetes</taxon>
        <taxon>Pseudonocardiales</taxon>
        <taxon>Pseudonocardiaceae</taxon>
        <taxon>Haloechinothrix</taxon>
    </lineage>
</organism>
<keyword evidence="2" id="KW-0238">DNA-binding</keyword>
<evidence type="ECO:0000313" key="7">
    <source>
        <dbReference type="Proteomes" id="UP001596337"/>
    </source>
</evidence>